<dbReference type="PANTHER" id="PTHR10555:SF170">
    <property type="entry name" value="FI18122P1"/>
    <property type="match status" value="1"/>
</dbReference>
<evidence type="ECO:0000256" key="1">
    <source>
        <dbReference type="ARBA" id="ARBA00004148"/>
    </source>
</evidence>
<dbReference type="Gene3D" id="3.30.1520.10">
    <property type="entry name" value="Phox-like domain"/>
    <property type="match status" value="1"/>
</dbReference>
<comment type="similarity">
    <text evidence="3">Belongs to the YPT35 family.</text>
</comment>
<evidence type="ECO:0000256" key="10">
    <source>
        <dbReference type="SAM" id="MobiDB-lite"/>
    </source>
</evidence>
<evidence type="ECO:0000313" key="13">
    <source>
        <dbReference type="Proteomes" id="UP000799766"/>
    </source>
</evidence>
<dbReference type="InterPro" id="IPR037917">
    <property type="entry name" value="Ypt35_PX"/>
</dbReference>
<dbReference type="PROSITE" id="PS50195">
    <property type="entry name" value="PX"/>
    <property type="match status" value="1"/>
</dbReference>
<keyword evidence="4" id="KW-0926">Vacuole</keyword>
<dbReference type="InterPro" id="IPR001683">
    <property type="entry name" value="PX_dom"/>
</dbReference>
<evidence type="ECO:0000256" key="7">
    <source>
        <dbReference type="ARBA" id="ARBA00033728"/>
    </source>
</evidence>
<evidence type="ECO:0000256" key="4">
    <source>
        <dbReference type="ARBA" id="ARBA00022554"/>
    </source>
</evidence>
<dbReference type="Proteomes" id="UP000799766">
    <property type="component" value="Unassembled WGS sequence"/>
</dbReference>
<evidence type="ECO:0000256" key="5">
    <source>
        <dbReference type="ARBA" id="ARBA00022753"/>
    </source>
</evidence>
<comment type="subcellular location">
    <subcellularLocation>
        <location evidence="2">Endosome</location>
    </subcellularLocation>
    <subcellularLocation>
        <location evidence="1">Vacuole membrane</location>
        <topology evidence="1">Peripheral membrane protein</topology>
    </subcellularLocation>
</comment>
<feature type="compositionally biased region" description="Low complexity" evidence="10">
    <location>
        <begin position="72"/>
        <end position="82"/>
    </location>
</feature>
<evidence type="ECO:0000256" key="2">
    <source>
        <dbReference type="ARBA" id="ARBA00004177"/>
    </source>
</evidence>
<keyword evidence="5" id="KW-0967">Endosome</keyword>
<evidence type="ECO:0000256" key="6">
    <source>
        <dbReference type="ARBA" id="ARBA00023136"/>
    </source>
</evidence>
<dbReference type="CDD" id="cd07280">
    <property type="entry name" value="PX_YPT35"/>
    <property type="match status" value="1"/>
</dbReference>
<accession>A0A6A6P7Q0</accession>
<evidence type="ECO:0000256" key="8">
    <source>
        <dbReference type="ARBA" id="ARBA00033774"/>
    </source>
</evidence>
<gene>
    <name evidence="12" type="ORF">BDY21DRAFT_281594</name>
</gene>
<evidence type="ECO:0000256" key="9">
    <source>
        <dbReference type="ARBA" id="ARBA00033785"/>
    </source>
</evidence>
<dbReference type="GO" id="GO:0032266">
    <property type="term" value="F:phosphatidylinositol-3-phosphate binding"/>
    <property type="evidence" value="ECO:0007669"/>
    <property type="project" value="InterPro"/>
</dbReference>
<dbReference type="GO" id="GO:0010008">
    <property type="term" value="C:endosome membrane"/>
    <property type="evidence" value="ECO:0007669"/>
    <property type="project" value="UniProtKB-SubCell"/>
</dbReference>
<proteinExistence type="inferred from homology"/>
<dbReference type="OrthoDB" id="10254720at2759"/>
<reference evidence="12" key="1">
    <citation type="journal article" date="2020" name="Stud. Mycol.">
        <title>101 Dothideomycetes genomes: a test case for predicting lifestyles and emergence of pathogens.</title>
        <authorList>
            <person name="Haridas S."/>
            <person name="Albert R."/>
            <person name="Binder M."/>
            <person name="Bloem J."/>
            <person name="Labutti K."/>
            <person name="Salamov A."/>
            <person name="Andreopoulos B."/>
            <person name="Baker S."/>
            <person name="Barry K."/>
            <person name="Bills G."/>
            <person name="Bluhm B."/>
            <person name="Cannon C."/>
            <person name="Castanera R."/>
            <person name="Culley D."/>
            <person name="Daum C."/>
            <person name="Ezra D."/>
            <person name="Gonzalez J."/>
            <person name="Henrissat B."/>
            <person name="Kuo A."/>
            <person name="Liang C."/>
            <person name="Lipzen A."/>
            <person name="Lutzoni F."/>
            <person name="Magnuson J."/>
            <person name="Mondo S."/>
            <person name="Nolan M."/>
            <person name="Ohm R."/>
            <person name="Pangilinan J."/>
            <person name="Park H.-J."/>
            <person name="Ramirez L."/>
            <person name="Alfaro M."/>
            <person name="Sun H."/>
            <person name="Tritt A."/>
            <person name="Yoshinaga Y."/>
            <person name="Zwiers L.-H."/>
            <person name="Turgeon B."/>
            <person name="Goodwin S."/>
            <person name="Spatafora J."/>
            <person name="Crous P."/>
            <person name="Grigoriev I."/>
        </authorList>
    </citation>
    <scope>NUCLEOTIDE SEQUENCE</scope>
    <source>
        <strain evidence="12">ATCC 16933</strain>
    </source>
</reference>
<feature type="domain" description="PX" evidence="11">
    <location>
        <begin position="152"/>
        <end position="262"/>
    </location>
</feature>
<keyword evidence="6" id="KW-0472">Membrane</keyword>
<evidence type="ECO:0000313" key="12">
    <source>
        <dbReference type="EMBL" id="KAF2460021.1"/>
    </source>
</evidence>
<organism evidence="12 13">
    <name type="scientific">Lineolata rhizophorae</name>
    <dbReference type="NCBI Taxonomy" id="578093"/>
    <lineage>
        <taxon>Eukaryota</taxon>
        <taxon>Fungi</taxon>
        <taxon>Dikarya</taxon>
        <taxon>Ascomycota</taxon>
        <taxon>Pezizomycotina</taxon>
        <taxon>Dothideomycetes</taxon>
        <taxon>Dothideomycetes incertae sedis</taxon>
        <taxon>Lineolatales</taxon>
        <taxon>Lineolataceae</taxon>
        <taxon>Lineolata</taxon>
    </lineage>
</organism>
<dbReference type="SUPFAM" id="SSF64268">
    <property type="entry name" value="PX domain"/>
    <property type="match status" value="1"/>
</dbReference>
<feature type="compositionally biased region" description="Acidic residues" evidence="10">
    <location>
        <begin position="52"/>
        <end position="65"/>
    </location>
</feature>
<feature type="compositionally biased region" description="Low complexity" evidence="10">
    <location>
        <begin position="26"/>
        <end position="51"/>
    </location>
</feature>
<evidence type="ECO:0000256" key="3">
    <source>
        <dbReference type="ARBA" id="ARBA00007426"/>
    </source>
</evidence>
<dbReference type="PANTHER" id="PTHR10555">
    <property type="entry name" value="SORTING NEXIN"/>
    <property type="match status" value="1"/>
</dbReference>
<keyword evidence="13" id="KW-1185">Reference proteome</keyword>
<dbReference type="InterPro" id="IPR036871">
    <property type="entry name" value="PX_dom_sf"/>
</dbReference>
<dbReference type="SMART" id="SM00312">
    <property type="entry name" value="PX"/>
    <property type="match status" value="1"/>
</dbReference>
<comment type="function">
    <text evidence="7">Recruits the lipid transfer protein VPS13 to endosomal and vacuolar membranes.</text>
</comment>
<feature type="compositionally biased region" description="Pro residues" evidence="10">
    <location>
        <begin position="15"/>
        <end position="25"/>
    </location>
</feature>
<evidence type="ECO:0000259" key="11">
    <source>
        <dbReference type="PROSITE" id="PS50195"/>
    </source>
</evidence>
<dbReference type="GO" id="GO:0005774">
    <property type="term" value="C:vacuolar membrane"/>
    <property type="evidence" value="ECO:0007669"/>
    <property type="project" value="UniProtKB-SubCell"/>
</dbReference>
<dbReference type="EMBL" id="MU001674">
    <property type="protein sequence ID" value="KAF2460021.1"/>
    <property type="molecule type" value="Genomic_DNA"/>
</dbReference>
<feature type="region of interest" description="Disordered" evidence="10">
    <location>
        <begin position="1"/>
        <end position="126"/>
    </location>
</feature>
<dbReference type="Pfam" id="PF00787">
    <property type="entry name" value="PX"/>
    <property type="match status" value="1"/>
</dbReference>
<sequence length="262" mass="28598">MEEPQSQAHKKTEQQPPPRCCPPPRRTASSDPSSARTSPTASPAPSPAAAAADDDNHDGHDDDDGGGGSGGSSARAGASPSDLVPPYWEHWTHPADRRRRHHWQQDQLRHAGCAGGNGGSTVSVDSFRPAPIRLEDHTVDGSEQGKALWARCVTVEDYVIVSGNAPGVGAYVVWNCTVETLDGGPMMIRKRYSEFDELRHNLIKTFPHCTAALPQLPPKSVISRFRPRFLERRREGLAYFLNCVLLNPEFAGSPVLKDFLFS</sequence>
<protein>
    <recommendedName>
        <fullName evidence="8">Endosomal/vacuolar adapter protein YPT35</fullName>
    </recommendedName>
    <alternativeName>
        <fullName evidence="9">PX domain-containing protein YPT35</fullName>
    </alternativeName>
</protein>
<name>A0A6A6P7Q0_9PEZI</name>
<dbReference type="AlphaFoldDB" id="A0A6A6P7Q0"/>